<dbReference type="InterPro" id="IPR009057">
    <property type="entry name" value="Homeodomain-like_sf"/>
</dbReference>
<sequence length="265" mass="28590">MREDDGRRLDHRTLEKLRFRAMRWVEEGVRPPEVAERLGLRRSTVYGWLAAYREGGAEALRARPVPGRPPKLAWEQVREVLVRLAGQGPREVGLDGELWTRPVLCALLRRDLGVQIAPVTLTRMLERAGLTAARPLGTAGLPPALARWRARQLPSLRESVRAEGGTLYFLAHAAEEPAPDGPGRVRLGMVSAAPGKGATRFLLVGGEVSGPDVAGFCARLVLDTRGPAAVVLDGRAPHRTDLLAALAAGTGGALRPVYLPQVTPS</sequence>
<organism evidence="1 2">
    <name type="scientific">Thermomonospora echinospora</name>
    <dbReference type="NCBI Taxonomy" id="1992"/>
    <lineage>
        <taxon>Bacteria</taxon>
        <taxon>Bacillati</taxon>
        <taxon>Actinomycetota</taxon>
        <taxon>Actinomycetes</taxon>
        <taxon>Streptosporangiales</taxon>
        <taxon>Thermomonosporaceae</taxon>
        <taxon>Thermomonospora</taxon>
    </lineage>
</organism>
<dbReference type="Pfam" id="PF13565">
    <property type="entry name" value="HTH_32"/>
    <property type="match status" value="1"/>
</dbReference>
<evidence type="ECO:0000313" key="2">
    <source>
        <dbReference type="Proteomes" id="UP000236723"/>
    </source>
</evidence>
<dbReference type="OrthoDB" id="341531at2"/>
<dbReference type="RefSeq" id="WP_103943944.1">
    <property type="nucleotide sequence ID" value="NZ_FNVO01000025.1"/>
</dbReference>
<accession>A0A1H6DY44</accession>
<dbReference type="Proteomes" id="UP000236723">
    <property type="component" value="Unassembled WGS sequence"/>
</dbReference>
<dbReference type="SUPFAM" id="SSF46689">
    <property type="entry name" value="Homeodomain-like"/>
    <property type="match status" value="1"/>
</dbReference>
<gene>
    <name evidence="1" type="ORF">SAMN04489712_12535</name>
</gene>
<dbReference type="AlphaFoldDB" id="A0A1H6DY44"/>
<reference evidence="2" key="1">
    <citation type="submission" date="2016-10" db="EMBL/GenBank/DDBJ databases">
        <authorList>
            <person name="Varghese N."/>
            <person name="Submissions S."/>
        </authorList>
    </citation>
    <scope>NUCLEOTIDE SEQUENCE [LARGE SCALE GENOMIC DNA]</scope>
    <source>
        <strain evidence="2">DSM 43163</strain>
    </source>
</reference>
<keyword evidence="2" id="KW-1185">Reference proteome</keyword>
<protein>
    <submittedName>
        <fullName evidence="1">Transposase</fullName>
    </submittedName>
</protein>
<name>A0A1H6DY44_9ACTN</name>
<dbReference type="EMBL" id="FNVO01000025">
    <property type="protein sequence ID" value="SEG90089.1"/>
    <property type="molecule type" value="Genomic_DNA"/>
</dbReference>
<evidence type="ECO:0000313" key="1">
    <source>
        <dbReference type="EMBL" id="SEG90089.1"/>
    </source>
</evidence>
<proteinExistence type="predicted"/>